<dbReference type="STRING" id="526227.Mesil_0763"/>
<dbReference type="OrthoDB" id="9904467at2"/>
<protein>
    <submittedName>
        <fullName evidence="1">Uncharacterized protein</fullName>
    </submittedName>
</protein>
<organism evidence="1 2">
    <name type="scientific">Allomeiothermus silvanus (strain ATCC 700542 / DSM 9946 / NBRC 106475 / NCIMB 13440 / VI-R2)</name>
    <name type="common">Thermus silvanus</name>
    <dbReference type="NCBI Taxonomy" id="526227"/>
    <lineage>
        <taxon>Bacteria</taxon>
        <taxon>Thermotogati</taxon>
        <taxon>Deinococcota</taxon>
        <taxon>Deinococci</taxon>
        <taxon>Thermales</taxon>
        <taxon>Thermaceae</taxon>
        <taxon>Allomeiothermus</taxon>
    </lineage>
</organism>
<dbReference type="RefSeq" id="WP_013157265.1">
    <property type="nucleotide sequence ID" value="NC_014212.1"/>
</dbReference>
<sequence length="62" mass="7281">MFGSNWQDLEFHSKFRATALRQEALQNHWELCLWRNRVAGWLKALAVRLDTEVSGKEMGYGQ</sequence>
<name>D7BBB6_ALLS1</name>
<reference evidence="1 2" key="1">
    <citation type="journal article" date="2010" name="Stand. Genomic Sci.">
        <title>Complete genome sequence of Meiothermus silvanus type strain (VI-R2).</title>
        <authorList>
            <person name="Sikorski J."/>
            <person name="Tindall B.J."/>
            <person name="Lowry S."/>
            <person name="Lucas S."/>
            <person name="Nolan M."/>
            <person name="Copeland A."/>
            <person name="Glavina Del Rio T."/>
            <person name="Tice H."/>
            <person name="Cheng J.F."/>
            <person name="Han C."/>
            <person name="Pitluck S."/>
            <person name="Liolios K."/>
            <person name="Ivanova N."/>
            <person name="Mavromatis K."/>
            <person name="Mikhailova N."/>
            <person name="Pati A."/>
            <person name="Goodwin L."/>
            <person name="Chen A."/>
            <person name="Palaniappan K."/>
            <person name="Land M."/>
            <person name="Hauser L."/>
            <person name="Chang Y.J."/>
            <person name="Jeffries C.D."/>
            <person name="Rohde M."/>
            <person name="Goker M."/>
            <person name="Woyke T."/>
            <person name="Bristow J."/>
            <person name="Eisen J.A."/>
            <person name="Markowitz V."/>
            <person name="Hugenholtz P."/>
            <person name="Kyrpides N.C."/>
            <person name="Klenk H.P."/>
            <person name="Lapidus A."/>
        </authorList>
    </citation>
    <scope>NUCLEOTIDE SEQUENCE [LARGE SCALE GENOMIC DNA]</scope>
    <source>
        <strain evidence="2">ATCC 700542 / DSM 9946 / VI-R2</strain>
    </source>
</reference>
<keyword evidence="2" id="KW-1185">Reference proteome</keyword>
<evidence type="ECO:0000313" key="1">
    <source>
        <dbReference type="EMBL" id="ADH62676.1"/>
    </source>
</evidence>
<dbReference type="AlphaFoldDB" id="D7BBB6"/>
<dbReference type="KEGG" id="msv:Mesil_0763"/>
<dbReference type="Proteomes" id="UP000001916">
    <property type="component" value="Chromosome"/>
</dbReference>
<proteinExistence type="predicted"/>
<gene>
    <name evidence="1" type="ordered locus">Mesil_0763</name>
</gene>
<dbReference type="EMBL" id="CP002042">
    <property type="protein sequence ID" value="ADH62676.1"/>
    <property type="molecule type" value="Genomic_DNA"/>
</dbReference>
<dbReference type="HOGENOM" id="CLU_2898985_0_0_0"/>
<evidence type="ECO:0000313" key="2">
    <source>
        <dbReference type="Proteomes" id="UP000001916"/>
    </source>
</evidence>
<accession>D7BBB6</accession>